<evidence type="ECO:0000256" key="4">
    <source>
        <dbReference type="ARBA" id="ARBA00023139"/>
    </source>
</evidence>
<organism evidence="8 9">
    <name type="scientific">Mycoplasma phocoeninasale</name>
    <dbReference type="NCBI Taxonomy" id="2726117"/>
    <lineage>
        <taxon>Bacteria</taxon>
        <taxon>Bacillati</taxon>
        <taxon>Mycoplasmatota</taxon>
        <taxon>Mollicutes</taxon>
        <taxon>Mycoplasmataceae</taxon>
        <taxon>Mycoplasma</taxon>
    </lineage>
</organism>
<keyword evidence="5 8" id="KW-0449">Lipoprotein</keyword>
<evidence type="ECO:0000256" key="6">
    <source>
        <dbReference type="SAM" id="MobiDB-lite"/>
    </source>
</evidence>
<evidence type="ECO:0000256" key="5">
    <source>
        <dbReference type="ARBA" id="ARBA00023288"/>
    </source>
</evidence>
<dbReference type="Proteomes" id="UP000501728">
    <property type="component" value="Chromosome"/>
</dbReference>
<dbReference type="AlphaFoldDB" id="A0A858U3H7"/>
<gene>
    <name evidence="8" type="ORF">HGG64_02405</name>
</gene>
<keyword evidence="9" id="KW-1185">Reference proteome</keyword>
<accession>A0A858U3H7</accession>
<proteinExistence type="predicted"/>
<evidence type="ECO:0000256" key="2">
    <source>
        <dbReference type="ARBA" id="ARBA00022729"/>
    </source>
</evidence>
<feature type="chain" id="PRO_5032574804" evidence="7">
    <location>
        <begin position="25"/>
        <end position="401"/>
    </location>
</feature>
<evidence type="ECO:0000256" key="1">
    <source>
        <dbReference type="ARBA" id="ARBA00004193"/>
    </source>
</evidence>
<keyword evidence="4" id="KW-0564">Palmitate</keyword>
<dbReference type="RefSeq" id="WP_169580365.1">
    <property type="nucleotide sequence ID" value="NZ_CP051480.1"/>
</dbReference>
<comment type="subcellular location">
    <subcellularLocation>
        <location evidence="1">Cell membrane</location>
        <topology evidence="1">Lipid-anchor</topology>
    </subcellularLocation>
</comment>
<dbReference type="InterPro" id="IPR049890">
    <property type="entry name" value="VlpA-F-like_signal"/>
</dbReference>
<dbReference type="GO" id="GO:0005886">
    <property type="term" value="C:plasma membrane"/>
    <property type="evidence" value="ECO:0007669"/>
    <property type="project" value="UniProtKB-SubCell"/>
</dbReference>
<reference evidence="8 9" key="1">
    <citation type="submission" date="2020-04" db="EMBL/GenBank/DDBJ databases">
        <title>Novel Mycoplasma species detected in Phocoena phocoena (harbor porpoise) from the USA.</title>
        <authorList>
            <person name="Volokhov D.V."/>
        </authorList>
    </citation>
    <scope>NUCLEOTIDE SEQUENCE [LARGE SCALE GENOMIC DNA]</scope>
    <source>
        <strain evidence="8 9">C264-NAS</strain>
    </source>
</reference>
<evidence type="ECO:0000313" key="9">
    <source>
        <dbReference type="Proteomes" id="UP000501728"/>
    </source>
</evidence>
<evidence type="ECO:0000256" key="7">
    <source>
        <dbReference type="SAM" id="SignalP"/>
    </source>
</evidence>
<sequence length="401" mass="46326">MKKLTKIMISIGSIASVLTLPLVAAACNNTDNPKPNPNPNNPNPAPNPMPQPMPEPNPKLTEEQIKNKLNAATFTYNKSITDAKEFSIQNIAISDKEFMILSDMTKSNFIVKNEKEAQVELKVSIENKEYTIYVKFTIDTTNKATGAIIQKDEFDKTKAELDKIKNVQFEFKNKITKLENYNFNFKDLIISNLQGFSIDTDDFTYFFTDTHLNARITIKNDSNIKSTHYVIFKLEENKPKSSNIELSLFEKGMKLTLDIQKRETLGLINSILASNSIKDMYRQKLNALKETDKVYKLRGEIINLRVKFGILSTIEGLEKRSPSKYNEFKNFIETKWKSDKDSGQIFAYLASELSRVKKLDLTKKFEKMLDFEHIKSFKMLYEIEDKINEELKMMNMMKMNK</sequence>
<dbReference type="PROSITE" id="PS51257">
    <property type="entry name" value="PROKAR_LIPOPROTEIN"/>
    <property type="match status" value="1"/>
</dbReference>
<feature type="compositionally biased region" description="Pro residues" evidence="6">
    <location>
        <begin position="34"/>
        <end position="57"/>
    </location>
</feature>
<evidence type="ECO:0000256" key="3">
    <source>
        <dbReference type="ARBA" id="ARBA00022737"/>
    </source>
</evidence>
<dbReference type="KEGG" id="mphn:HGG64_02405"/>
<feature type="signal peptide" evidence="7">
    <location>
        <begin position="1"/>
        <end position="24"/>
    </location>
</feature>
<feature type="region of interest" description="Disordered" evidence="6">
    <location>
        <begin position="29"/>
        <end position="60"/>
    </location>
</feature>
<dbReference type="EMBL" id="CP051480">
    <property type="protein sequence ID" value="QJG66541.1"/>
    <property type="molecule type" value="Genomic_DNA"/>
</dbReference>
<keyword evidence="2 7" id="KW-0732">Signal</keyword>
<dbReference type="NCBIfam" id="NF033817">
    <property type="entry name" value="Mplas_variab_LP"/>
    <property type="match status" value="1"/>
</dbReference>
<protein>
    <submittedName>
        <fullName evidence="8">Variable surface lipoprotein</fullName>
    </submittedName>
</protein>
<name>A0A858U3H7_9MOLU</name>
<evidence type="ECO:0000313" key="8">
    <source>
        <dbReference type="EMBL" id="QJG66541.1"/>
    </source>
</evidence>
<keyword evidence="3" id="KW-0677">Repeat</keyword>